<keyword evidence="1" id="KW-0560">Oxidoreductase</keyword>
<gene>
    <name evidence="4" type="ORF">HDG40_000248</name>
</gene>
<evidence type="ECO:0000313" key="4">
    <source>
        <dbReference type="EMBL" id="MBB5422107.1"/>
    </source>
</evidence>
<dbReference type="GO" id="GO:0016491">
    <property type="term" value="F:oxidoreductase activity"/>
    <property type="evidence" value="ECO:0007669"/>
    <property type="project" value="UniProtKB-KW"/>
</dbReference>
<dbReference type="EMBL" id="JACHDD010000001">
    <property type="protein sequence ID" value="MBB5422107.1"/>
    <property type="molecule type" value="Genomic_DNA"/>
</dbReference>
<organism evidence="4 5">
    <name type="scientific">Paraburkholderia atlantica</name>
    <dbReference type="NCBI Taxonomy" id="2654982"/>
    <lineage>
        <taxon>Bacteria</taxon>
        <taxon>Pseudomonadati</taxon>
        <taxon>Pseudomonadota</taxon>
        <taxon>Betaproteobacteria</taxon>
        <taxon>Burkholderiales</taxon>
        <taxon>Burkholderiaceae</taxon>
        <taxon>Paraburkholderia</taxon>
    </lineage>
</organism>
<dbReference type="RefSeq" id="WP_018438183.1">
    <property type="nucleotide sequence ID" value="NZ_JACHDD010000001.1"/>
</dbReference>
<evidence type="ECO:0000313" key="5">
    <source>
        <dbReference type="Proteomes" id="UP000592780"/>
    </source>
</evidence>
<proteinExistence type="predicted"/>
<name>A0A7W8Q1K7_PARAM</name>
<dbReference type="GO" id="GO:0000166">
    <property type="term" value="F:nucleotide binding"/>
    <property type="evidence" value="ECO:0007669"/>
    <property type="project" value="InterPro"/>
</dbReference>
<dbReference type="Proteomes" id="UP000592780">
    <property type="component" value="Unassembled WGS sequence"/>
</dbReference>
<dbReference type="PANTHER" id="PTHR43818">
    <property type="entry name" value="BCDNA.GH03377"/>
    <property type="match status" value="1"/>
</dbReference>
<dbReference type="SUPFAM" id="SSF51735">
    <property type="entry name" value="NAD(P)-binding Rossmann-fold domains"/>
    <property type="match status" value="1"/>
</dbReference>
<dbReference type="Gene3D" id="3.30.360.10">
    <property type="entry name" value="Dihydrodipicolinate Reductase, domain 2"/>
    <property type="match status" value="1"/>
</dbReference>
<dbReference type="OrthoDB" id="9801953at2"/>
<dbReference type="PANTHER" id="PTHR43818:SF11">
    <property type="entry name" value="BCDNA.GH03377"/>
    <property type="match status" value="1"/>
</dbReference>
<dbReference type="InterPro" id="IPR000683">
    <property type="entry name" value="Gfo/Idh/MocA-like_OxRdtase_N"/>
</dbReference>
<protein>
    <submittedName>
        <fullName evidence="4">Putative dehydrogenase</fullName>
    </submittedName>
</protein>
<dbReference type="SUPFAM" id="SSF55347">
    <property type="entry name" value="Glyceraldehyde-3-phosphate dehydrogenase-like, C-terminal domain"/>
    <property type="match status" value="1"/>
</dbReference>
<evidence type="ECO:0000259" key="3">
    <source>
        <dbReference type="Pfam" id="PF22725"/>
    </source>
</evidence>
<dbReference type="Pfam" id="PF01408">
    <property type="entry name" value="GFO_IDH_MocA"/>
    <property type="match status" value="1"/>
</dbReference>
<keyword evidence="5" id="KW-1185">Reference proteome</keyword>
<dbReference type="Pfam" id="PF22725">
    <property type="entry name" value="GFO_IDH_MocA_C3"/>
    <property type="match status" value="1"/>
</dbReference>
<accession>A0A7W8Q1K7</accession>
<dbReference type="InterPro" id="IPR055170">
    <property type="entry name" value="GFO_IDH_MocA-like_dom"/>
</dbReference>
<dbReference type="InterPro" id="IPR050463">
    <property type="entry name" value="Gfo/Idh/MocA_oxidrdct_glycsds"/>
</dbReference>
<comment type="caution">
    <text evidence="4">The sequence shown here is derived from an EMBL/GenBank/DDBJ whole genome shotgun (WGS) entry which is preliminary data.</text>
</comment>
<feature type="domain" description="Gfo/Idh/MocA-like oxidoreductase N-terminal" evidence="2">
    <location>
        <begin position="6"/>
        <end position="117"/>
    </location>
</feature>
<evidence type="ECO:0000259" key="2">
    <source>
        <dbReference type="Pfam" id="PF01408"/>
    </source>
</evidence>
<sequence length="379" mass="40304">MKPVLIGIIGCGNISDAYFTGAANSEFARVKACADLRPEAAQAKAAQHGVAAMSVDALLADPDIEIVINLTVPHAHVPVSLQILEAGKHVYLEKPLATDFASARAMLARAEASGLRVGCAPDTFFGAAHQACRAALDAGRIGRPIGGAVAVLSRGMESWHPNPEFFFKPGGGPIHDMGPYYVTQLVNLLGPVARVSACATIGFPQRIISSEPLRGQVIEVEVPTTVNGILQFASGANVSMSASWDVWAHQRAPIEIYGTEGTLLGVDPNFFGGSPRVAERDSGFKPLDTQPHAFGVDNFTLRSGARVANYRAVGVLDMAVALRRDRPHRASGELALHVLEVLDAFERSSREGRHIDIETAVQRPVVVPLGRGEQVFVAD</sequence>
<dbReference type="Gene3D" id="3.40.50.720">
    <property type="entry name" value="NAD(P)-binding Rossmann-like Domain"/>
    <property type="match status" value="1"/>
</dbReference>
<reference evidence="4 5" key="1">
    <citation type="submission" date="2020-08" db="EMBL/GenBank/DDBJ databases">
        <title>Genomic Encyclopedia of Type Strains, Phase IV (KMG-V): Genome sequencing to study the core and pangenomes of soil and plant-associated prokaryotes.</title>
        <authorList>
            <person name="Whitman W."/>
        </authorList>
    </citation>
    <scope>NUCLEOTIDE SEQUENCE [LARGE SCALE GENOMIC DNA]</scope>
    <source>
        <strain evidence="4 5">JPY158</strain>
    </source>
</reference>
<dbReference type="AlphaFoldDB" id="A0A7W8Q1K7"/>
<dbReference type="InterPro" id="IPR036291">
    <property type="entry name" value="NAD(P)-bd_dom_sf"/>
</dbReference>
<evidence type="ECO:0000256" key="1">
    <source>
        <dbReference type="ARBA" id="ARBA00023002"/>
    </source>
</evidence>
<feature type="domain" description="GFO/IDH/MocA-like oxidoreductase" evidence="3">
    <location>
        <begin position="129"/>
        <end position="263"/>
    </location>
</feature>